<comment type="caution">
    <text evidence="4">The sequence shown here is derived from an EMBL/GenBank/DDBJ whole genome shotgun (WGS) entry which is preliminary data.</text>
</comment>
<protein>
    <submittedName>
        <fullName evidence="4">Uncharacterized protein</fullName>
    </submittedName>
</protein>
<evidence type="ECO:0000313" key="5">
    <source>
        <dbReference type="Proteomes" id="UP000288216"/>
    </source>
</evidence>
<dbReference type="AlphaFoldDB" id="A0A401PJL6"/>
<evidence type="ECO:0000256" key="3">
    <source>
        <dbReference type="ARBA" id="ARBA00023242"/>
    </source>
</evidence>
<dbReference type="GO" id="GO:0003712">
    <property type="term" value="F:transcription coregulator activity"/>
    <property type="evidence" value="ECO:0007669"/>
    <property type="project" value="TreeGrafter"/>
</dbReference>
<comment type="subcellular location">
    <subcellularLocation>
        <location evidence="1">Nucleus</location>
    </subcellularLocation>
</comment>
<sequence length="75" mass="8794">MQNIHSCIQVSEDFVSPEHTLQSFHLTQELRHQSKHEINYEDKLQVKNIIYHSVKDAVGILRMHKEKLSNAQQNA</sequence>
<keyword evidence="2" id="KW-0479">Metal-binding</keyword>
<accession>A0A401PJL6</accession>
<dbReference type="GO" id="GO:0000785">
    <property type="term" value="C:chromatin"/>
    <property type="evidence" value="ECO:0007669"/>
    <property type="project" value="TreeGrafter"/>
</dbReference>
<dbReference type="EMBL" id="BFAA01002308">
    <property type="protein sequence ID" value="GCB73291.1"/>
    <property type="molecule type" value="Genomic_DNA"/>
</dbReference>
<dbReference type="PANTHER" id="PTHR12549:SF6">
    <property type="entry name" value="JMJC DOMAIN-CONTAINING HISTONE DEMETHYLATION PROTEIN 2C-RELATED"/>
    <property type="match status" value="1"/>
</dbReference>
<dbReference type="OrthoDB" id="1667110at2759"/>
<dbReference type="OMA" id="INLYSCV"/>
<gene>
    <name evidence="4" type="ORF">scyTo_0006706</name>
</gene>
<reference evidence="4 5" key="1">
    <citation type="journal article" date="2018" name="Nat. Ecol. Evol.">
        <title>Shark genomes provide insights into elasmobranch evolution and the origin of vertebrates.</title>
        <authorList>
            <person name="Hara Y"/>
            <person name="Yamaguchi K"/>
            <person name="Onimaru K"/>
            <person name="Kadota M"/>
            <person name="Koyanagi M"/>
            <person name="Keeley SD"/>
            <person name="Tatsumi K"/>
            <person name="Tanaka K"/>
            <person name="Motone F"/>
            <person name="Kageyama Y"/>
            <person name="Nozu R"/>
            <person name="Adachi N"/>
            <person name="Nishimura O"/>
            <person name="Nakagawa R"/>
            <person name="Tanegashima C"/>
            <person name="Kiyatake I"/>
            <person name="Matsumoto R"/>
            <person name="Murakumo K"/>
            <person name="Nishida K"/>
            <person name="Terakita A"/>
            <person name="Kuratani S"/>
            <person name="Sato K"/>
            <person name="Hyodo S Kuraku.S."/>
        </authorList>
    </citation>
    <scope>NUCLEOTIDE SEQUENCE [LARGE SCALE GENOMIC DNA]</scope>
</reference>
<dbReference type="STRING" id="75743.A0A401PJL6"/>
<dbReference type="GO" id="GO:0000118">
    <property type="term" value="C:histone deacetylase complex"/>
    <property type="evidence" value="ECO:0007669"/>
    <property type="project" value="TreeGrafter"/>
</dbReference>
<evidence type="ECO:0000313" key="4">
    <source>
        <dbReference type="EMBL" id="GCB73291.1"/>
    </source>
</evidence>
<dbReference type="Proteomes" id="UP000288216">
    <property type="component" value="Unassembled WGS sequence"/>
</dbReference>
<dbReference type="GO" id="GO:0032454">
    <property type="term" value="F:histone H3K9 demethylase activity"/>
    <property type="evidence" value="ECO:0007669"/>
    <property type="project" value="InterPro"/>
</dbReference>
<evidence type="ECO:0000256" key="1">
    <source>
        <dbReference type="ARBA" id="ARBA00004123"/>
    </source>
</evidence>
<dbReference type="GO" id="GO:0046872">
    <property type="term" value="F:metal ion binding"/>
    <property type="evidence" value="ECO:0007669"/>
    <property type="project" value="UniProtKB-KW"/>
</dbReference>
<dbReference type="GO" id="GO:0006357">
    <property type="term" value="P:regulation of transcription by RNA polymerase II"/>
    <property type="evidence" value="ECO:0007669"/>
    <property type="project" value="TreeGrafter"/>
</dbReference>
<name>A0A401PJL6_SCYTO</name>
<evidence type="ECO:0000256" key="2">
    <source>
        <dbReference type="ARBA" id="ARBA00022723"/>
    </source>
</evidence>
<dbReference type="Gene3D" id="2.60.120.650">
    <property type="entry name" value="Cupin"/>
    <property type="match status" value="1"/>
</dbReference>
<keyword evidence="3" id="KW-0539">Nucleus</keyword>
<dbReference type="InterPro" id="IPR045109">
    <property type="entry name" value="LSDs-like"/>
</dbReference>
<dbReference type="PANTHER" id="PTHR12549">
    <property type="entry name" value="JMJC DOMAIN-CONTAINING HISTONE DEMETHYLATION PROTEIN"/>
    <property type="match status" value="1"/>
</dbReference>
<dbReference type="GO" id="GO:0031490">
    <property type="term" value="F:chromatin DNA binding"/>
    <property type="evidence" value="ECO:0007669"/>
    <property type="project" value="TreeGrafter"/>
</dbReference>
<organism evidence="4 5">
    <name type="scientific">Scyliorhinus torazame</name>
    <name type="common">Cloudy catshark</name>
    <name type="synonym">Catulus torazame</name>
    <dbReference type="NCBI Taxonomy" id="75743"/>
    <lineage>
        <taxon>Eukaryota</taxon>
        <taxon>Metazoa</taxon>
        <taxon>Chordata</taxon>
        <taxon>Craniata</taxon>
        <taxon>Vertebrata</taxon>
        <taxon>Chondrichthyes</taxon>
        <taxon>Elasmobranchii</taxon>
        <taxon>Galeomorphii</taxon>
        <taxon>Galeoidea</taxon>
        <taxon>Carcharhiniformes</taxon>
        <taxon>Scyliorhinidae</taxon>
        <taxon>Scyliorhinus</taxon>
    </lineage>
</organism>
<proteinExistence type="predicted"/>
<keyword evidence="5" id="KW-1185">Reference proteome</keyword>